<evidence type="ECO:0000259" key="4">
    <source>
        <dbReference type="Pfam" id="PF07732"/>
    </source>
</evidence>
<evidence type="ECO:0000259" key="3">
    <source>
        <dbReference type="Pfam" id="PF00394"/>
    </source>
</evidence>
<dbReference type="Pfam" id="PF07732">
    <property type="entry name" value="Cu-oxidase_3"/>
    <property type="match status" value="1"/>
</dbReference>
<dbReference type="InterPro" id="IPR045087">
    <property type="entry name" value="Cu-oxidase_fam"/>
</dbReference>
<dbReference type="Pfam" id="PF00394">
    <property type="entry name" value="Cu-oxidase"/>
    <property type="match status" value="1"/>
</dbReference>
<evidence type="ECO:0000313" key="6">
    <source>
        <dbReference type="Proteomes" id="UP001145021"/>
    </source>
</evidence>
<dbReference type="SUPFAM" id="SSF49503">
    <property type="entry name" value="Cupredoxins"/>
    <property type="match status" value="2"/>
</dbReference>
<feature type="domain" description="Plastocyanin-like" evidence="3">
    <location>
        <begin position="144"/>
        <end position="266"/>
    </location>
</feature>
<proteinExistence type="inferred from homology"/>
<dbReference type="PANTHER" id="PTHR11709:SF361">
    <property type="entry name" value="IRON TRANSPORT MULTICOPPER OXIDASE FET3"/>
    <property type="match status" value="1"/>
</dbReference>
<gene>
    <name evidence="5" type="primary">FET3_3</name>
    <name evidence="5" type="ORF">LPJ64_004383</name>
</gene>
<reference evidence="5" key="1">
    <citation type="submission" date="2022-07" db="EMBL/GenBank/DDBJ databases">
        <title>Phylogenomic reconstructions and comparative analyses of Kickxellomycotina fungi.</title>
        <authorList>
            <person name="Reynolds N.K."/>
            <person name="Stajich J.E."/>
            <person name="Barry K."/>
            <person name="Grigoriev I.V."/>
            <person name="Crous P."/>
            <person name="Smith M.E."/>
        </authorList>
    </citation>
    <scope>NUCLEOTIDE SEQUENCE</scope>
    <source>
        <strain evidence="5">NBRC 105413</strain>
    </source>
</reference>
<dbReference type="InterPro" id="IPR008972">
    <property type="entry name" value="Cupredoxin"/>
</dbReference>
<keyword evidence="2" id="KW-0186">Copper</keyword>
<evidence type="ECO:0000313" key="5">
    <source>
        <dbReference type="EMBL" id="KAJ1643892.1"/>
    </source>
</evidence>
<dbReference type="GO" id="GO:0005507">
    <property type="term" value="F:copper ion binding"/>
    <property type="evidence" value="ECO:0007669"/>
    <property type="project" value="InterPro"/>
</dbReference>
<dbReference type="InterPro" id="IPR011707">
    <property type="entry name" value="Cu-oxidase-like_N"/>
</dbReference>
<comment type="caution">
    <text evidence="5">The sequence shown here is derived from an EMBL/GenBank/DDBJ whole genome shotgun (WGS) entry which is preliminary data.</text>
</comment>
<dbReference type="EMBL" id="JANBOH010000210">
    <property type="protein sequence ID" value="KAJ1643892.1"/>
    <property type="molecule type" value="Genomic_DNA"/>
</dbReference>
<keyword evidence="6" id="KW-1185">Reference proteome</keyword>
<dbReference type="GO" id="GO:0016491">
    <property type="term" value="F:oxidoreductase activity"/>
    <property type="evidence" value="ECO:0007669"/>
    <property type="project" value="TreeGrafter"/>
</dbReference>
<sequence>MFVAAISCVYSKRVVHDWSITYVTSNRGLNQTARRGVGVNNQFPLPVVEATIGDVLVLNVHNALDQPTTLHSHGMFQRNTAYYDGAAMATECAIAPGSNFTYEFKLEQAGTYWIHGHKNLQNFDGLRTPFVIRDPSDPYKSDGEYLLAVEDWWPVSFNTTFAALTDHTGQSNPFASPPNLLVNGSPIAPKLDFEPGKAYRIRLVSMMSLPLFEFAIDGHDLQIIEVDGENTKPKTVKVVRLAPAQRVSVLVRAKPSRKNNYRYHVAMFGDFLPPIPGVFPSQEDGIIAYSTSSPFASTGKIPSEPFDETTMESIGGAELIPDRGLYFNATFGFLPDGVNYESFNLVTFREPLVPSLFTALTESVSLNPIAYGPQTNAHVLKLNEVIEMLF</sequence>
<dbReference type="PANTHER" id="PTHR11709">
    <property type="entry name" value="MULTI-COPPER OXIDASE"/>
    <property type="match status" value="1"/>
</dbReference>
<dbReference type="Proteomes" id="UP001145021">
    <property type="component" value="Unassembled WGS sequence"/>
</dbReference>
<accession>A0A9W7XG91</accession>
<comment type="similarity">
    <text evidence="1">Belongs to the multicopper oxidase family.</text>
</comment>
<protein>
    <submittedName>
        <fullName evidence="5">Ferroxidase fet3</fullName>
    </submittedName>
</protein>
<feature type="domain" description="Plastocyanin-like" evidence="4">
    <location>
        <begin position="30"/>
        <end position="136"/>
    </location>
</feature>
<name>A0A9W7XG91_9FUNG</name>
<dbReference type="AlphaFoldDB" id="A0A9W7XG91"/>
<dbReference type="Gene3D" id="2.60.40.420">
    <property type="entry name" value="Cupredoxins - blue copper proteins"/>
    <property type="match status" value="2"/>
</dbReference>
<evidence type="ECO:0000256" key="1">
    <source>
        <dbReference type="ARBA" id="ARBA00010609"/>
    </source>
</evidence>
<organism evidence="5 6">
    <name type="scientific">Coemansia asiatica</name>
    <dbReference type="NCBI Taxonomy" id="1052880"/>
    <lineage>
        <taxon>Eukaryota</taxon>
        <taxon>Fungi</taxon>
        <taxon>Fungi incertae sedis</taxon>
        <taxon>Zoopagomycota</taxon>
        <taxon>Kickxellomycotina</taxon>
        <taxon>Kickxellomycetes</taxon>
        <taxon>Kickxellales</taxon>
        <taxon>Kickxellaceae</taxon>
        <taxon>Coemansia</taxon>
    </lineage>
</organism>
<evidence type="ECO:0000256" key="2">
    <source>
        <dbReference type="ARBA" id="ARBA00023008"/>
    </source>
</evidence>
<dbReference type="InterPro" id="IPR001117">
    <property type="entry name" value="Cu-oxidase_2nd"/>
</dbReference>